<evidence type="ECO:0000313" key="1">
    <source>
        <dbReference type="EMBL" id="CAF1156240.1"/>
    </source>
</evidence>
<feature type="non-terminal residue" evidence="1">
    <location>
        <position position="1"/>
    </location>
</feature>
<sequence>INKSQGQTFNRVGLLLRKPVFSHGQLCVALSRVRNFDSIRILVATHERGRNRQGQLE</sequence>
<dbReference type="InterPro" id="IPR027417">
    <property type="entry name" value="P-loop_NTPase"/>
</dbReference>
<accession>A0A814T456</accession>
<keyword evidence="2" id="KW-1185">Reference proteome</keyword>
<dbReference type="SUPFAM" id="SSF52540">
    <property type="entry name" value="P-loop containing nucleoside triphosphate hydrolases"/>
    <property type="match status" value="1"/>
</dbReference>
<dbReference type="Proteomes" id="UP000663879">
    <property type="component" value="Unassembled WGS sequence"/>
</dbReference>
<dbReference type="OrthoDB" id="272985at2759"/>
<evidence type="ECO:0000313" key="2">
    <source>
        <dbReference type="Proteomes" id="UP000663879"/>
    </source>
</evidence>
<proteinExistence type="predicted"/>
<organism evidence="1 2">
    <name type="scientific">Brachionus calyciflorus</name>
    <dbReference type="NCBI Taxonomy" id="104777"/>
    <lineage>
        <taxon>Eukaryota</taxon>
        <taxon>Metazoa</taxon>
        <taxon>Spiralia</taxon>
        <taxon>Gnathifera</taxon>
        <taxon>Rotifera</taxon>
        <taxon>Eurotatoria</taxon>
        <taxon>Monogononta</taxon>
        <taxon>Pseudotrocha</taxon>
        <taxon>Ploima</taxon>
        <taxon>Brachionidae</taxon>
        <taxon>Brachionus</taxon>
    </lineage>
</organism>
<dbReference type="EMBL" id="CAJNOC010012954">
    <property type="protein sequence ID" value="CAF1156240.1"/>
    <property type="molecule type" value="Genomic_DNA"/>
</dbReference>
<gene>
    <name evidence="1" type="ORF">OXX778_LOCUS23470</name>
</gene>
<protein>
    <submittedName>
        <fullName evidence="1">Uncharacterized protein</fullName>
    </submittedName>
</protein>
<reference evidence="1" key="1">
    <citation type="submission" date="2021-02" db="EMBL/GenBank/DDBJ databases">
        <authorList>
            <person name="Nowell W R."/>
        </authorList>
    </citation>
    <scope>NUCLEOTIDE SEQUENCE</scope>
    <source>
        <strain evidence="1">Ploen Becks lab</strain>
    </source>
</reference>
<name>A0A814T456_9BILA</name>
<comment type="caution">
    <text evidence="1">The sequence shown here is derived from an EMBL/GenBank/DDBJ whole genome shotgun (WGS) entry which is preliminary data.</text>
</comment>
<dbReference type="AlphaFoldDB" id="A0A814T456"/>